<evidence type="ECO:0000313" key="2">
    <source>
        <dbReference type="Proteomes" id="UP001017257"/>
    </source>
</evidence>
<gene>
    <name evidence="1" type="ORF">HPT29_004925</name>
</gene>
<name>A0ABY5RWB2_9HYPH</name>
<organism evidence="1 2">
    <name type="scientific">Microvirga terrae</name>
    <dbReference type="NCBI Taxonomy" id="2740529"/>
    <lineage>
        <taxon>Bacteria</taxon>
        <taxon>Pseudomonadati</taxon>
        <taxon>Pseudomonadota</taxon>
        <taxon>Alphaproteobacteria</taxon>
        <taxon>Hyphomicrobiales</taxon>
        <taxon>Methylobacteriaceae</taxon>
        <taxon>Microvirga</taxon>
    </lineage>
</organism>
<sequence length="40" mass="4451">MVETIEALESVDPKVGPYFVDATDLFDTDEPEFEDEAKAS</sequence>
<dbReference type="EMBL" id="CP102845">
    <property type="protein sequence ID" value="UVF20487.1"/>
    <property type="molecule type" value="Genomic_DNA"/>
</dbReference>
<dbReference type="RefSeq" id="WP_256439458.1">
    <property type="nucleotide sequence ID" value="NZ_CP102845.1"/>
</dbReference>
<protein>
    <submittedName>
        <fullName evidence="1">Uncharacterized protein</fullName>
    </submittedName>
</protein>
<proteinExistence type="predicted"/>
<accession>A0ABY5RWB2</accession>
<reference evidence="1" key="1">
    <citation type="submission" date="2022-08" db="EMBL/GenBank/DDBJ databases">
        <title>Microvirga terrae sp. nov., isolated from soil.</title>
        <authorList>
            <person name="Kim K.H."/>
            <person name="Seo Y.L."/>
            <person name="Kim J.M."/>
            <person name="Lee J.K."/>
            <person name="Han D.M."/>
            <person name="Jeon C.O."/>
        </authorList>
    </citation>
    <scope>NUCLEOTIDE SEQUENCE</scope>
    <source>
        <strain evidence="1">R24</strain>
    </source>
</reference>
<keyword evidence="2" id="KW-1185">Reference proteome</keyword>
<evidence type="ECO:0000313" key="1">
    <source>
        <dbReference type="EMBL" id="UVF20487.1"/>
    </source>
</evidence>
<dbReference type="Proteomes" id="UP001017257">
    <property type="component" value="Chromosome"/>
</dbReference>